<dbReference type="GO" id="GO:0008168">
    <property type="term" value="F:methyltransferase activity"/>
    <property type="evidence" value="ECO:0007669"/>
    <property type="project" value="TreeGrafter"/>
</dbReference>
<dbReference type="PANTHER" id="PTHR43591">
    <property type="entry name" value="METHYLTRANSFERASE"/>
    <property type="match status" value="1"/>
</dbReference>
<dbReference type="SUPFAM" id="SSF53335">
    <property type="entry name" value="S-adenosyl-L-methionine-dependent methyltransferases"/>
    <property type="match status" value="1"/>
</dbReference>
<dbReference type="CDD" id="cd02440">
    <property type="entry name" value="AdoMet_MTases"/>
    <property type="match status" value="1"/>
</dbReference>
<dbReference type="AlphaFoldDB" id="A0A8H5HF04"/>
<reference evidence="1 2" key="1">
    <citation type="journal article" date="2020" name="ISME J.">
        <title>Uncovering the hidden diversity of litter-decomposition mechanisms in mushroom-forming fungi.</title>
        <authorList>
            <person name="Floudas D."/>
            <person name="Bentzer J."/>
            <person name="Ahren D."/>
            <person name="Johansson T."/>
            <person name="Persson P."/>
            <person name="Tunlid A."/>
        </authorList>
    </citation>
    <scope>NUCLEOTIDE SEQUENCE [LARGE SCALE GENOMIC DNA]</scope>
    <source>
        <strain evidence="1 2">CBS 661.87</strain>
    </source>
</reference>
<sequence>MSTVDPQARSFQEGPATYMLPVSPSLIYLHFPSLSQSSHQNDAQEWNRLDEMHKGIDAFLGHKLSYAPLSEDAKRILEIGWAPHNFLISLAHSLTYRSGSGAWAIQAAETYPDATVTAVDLSPLPPRPLPKNVTFLKLNIVEEELPFEPASFDIIHTRFLLTHLPKWEDVVQRVTALLKPGGWLLVEDIDHIALDDNGGAGPGVQKFYNIYHAFAATQNVDHMVGSKLEGTLKRLNLFSIVNGIEVKCPFHGGSNDPSLHALGRTMRKSLITVYKDLNPRLVAAGLTPEVQQGFFQEAGDRARGLYVKLYMTWSRKK</sequence>
<protein>
    <recommendedName>
        <fullName evidence="3">S-adenosyl-L-methionine-dependent methyltransferase</fullName>
    </recommendedName>
</protein>
<keyword evidence="2" id="KW-1185">Reference proteome</keyword>
<accession>A0A8H5HF04</accession>
<dbReference type="OrthoDB" id="506498at2759"/>
<dbReference type="Proteomes" id="UP000565441">
    <property type="component" value="Unassembled WGS sequence"/>
</dbReference>
<dbReference type="InterPro" id="IPR029063">
    <property type="entry name" value="SAM-dependent_MTases_sf"/>
</dbReference>
<name>A0A8H5HF04_9AGAR</name>
<dbReference type="EMBL" id="JAACJP010000009">
    <property type="protein sequence ID" value="KAF5382052.1"/>
    <property type="molecule type" value="Genomic_DNA"/>
</dbReference>
<dbReference type="Gene3D" id="3.40.50.150">
    <property type="entry name" value="Vaccinia Virus protein VP39"/>
    <property type="match status" value="1"/>
</dbReference>
<evidence type="ECO:0000313" key="2">
    <source>
        <dbReference type="Proteomes" id="UP000565441"/>
    </source>
</evidence>
<organism evidence="1 2">
    <name type="scientific">Tricholomella constricta</name>
    <dbReference type="NCBI Taxonomy" id="117010"/>
    <lineage>
        <taxon>Eukaryota</taxon>
        <taxon>Fungi</taxon>
        <taxon>Dikarya</taxon>
        <taxon>Basidiomycota</taxon>
        <taxon>Agaricomycotina</taxon>
        <taxon>Agaricomycetes</taxon>
        <taxon>Agaricomycetidae</taxon>
        <taxon>Agaricales</taxon>
        <taxon>Tricholomatineae</taxon>
        <taxon>Lyophyllaceae</taxon>
        <taxon>Tricholomella</taxon>
    </lineage>
</organism>
<gene>
    <name evidence="1" type="ORF">D9615_004191</name>
</gene>
<comment type="caution">
    <text evidence="1">The sequence shown here is derived from an EMBL/GenBank/DDBJ whole genome shotgun (WGS) entry which is preliminary data.</text>
</comment>
<evidence type="ECO:0000313" key="1">
    <source>
        <dbReference type="EMBL" id="KAF5382052.1"/>
    </source>
</evidence>
<proteinExistence type="predicted"/>
<evidence type="ECO:0008006" key="3">
    <source>
        <dbReference type="Google" id="ProtNLM"/>
    </source>
</evidence>
<dbReference type="PANTHER" id="PTHR43591:SF24">
    <property type="entry name" value="2-METHOXY-6-POLYPRENYL-1,4-BENZOQUINOL METHYLASE, MITOCHONDRIAL"/>
    <property type="match status" value="1"/>
</dbReference>
<dbReference type="Pfam" id="PF13489">
    <property type="entry name" value="Methyltransf_23"/>
    <property type="match status" value="1"/>
</dbReference>